<comment type="caution">
    <text evidence="3">The sequence shown here is derived from an EMBL/GenBank/DDBJ whole genome shotgun (WGS) entry which is preliminary data.</text>
</comment>
<dbReference type="PANTHER" id="PTHR11960:SF18">
    <property type="entry name" value="EUKARYOTIC TRANSLATION INITIATION FACTOR 4E HOMOLOGOUS PROTEIN, ISOFORM B"/>
    <property type="match status" value="1"/>
</dbReference>
<feature type="region of interest" description="Disordered" evidence="2">
    <location>
        <begin position="110"/>
        <end position="134"/>
    </location>
</feature>
<feature type="compositionally biased region" description="Polar residues" evidence="2">
    <location>
        <begin position="73"/>
        <end position="87"/>
    </location>
</feature>
<protein>
    <submittedName>
        <fullName evidence="3">Eukaryotic translation initiation factor 4E type 2</fullName>
    </submittedName>
</protein>
<name>A0A9P6VYP4_RHOMI</name>
<accession>A0A9P6VYP4</accession>
<dbReference type="AlphaFoldDB" id="A0A9P6VYP4"/>
<dbReference type="Proteomes" id="UP000777482">
    <property type="component" value="Unassembled WGS sequence"/>
</dbReference>
<keyword evidence="4" id="KW-1185">Reference proteome</keyword>
<dbReference type="PROSITE" id="PS00813">
    <property type="entry name" value="IF4E"/>
    <property type="match status" value="1"/>
</dbReference>
<evidence type="ECO:0000313" key="4">
    <source>
        <dbReference type="Proteomes" id="UP000777482"/>
    </source>
</evidence>
<comment type="similarity">
    <text evidence="1">Belongs to the eukaryotic initiation factor 4E family.</text>
</comment>
<feature type="compositionally biased region" description="Low complexity" evidence="2">
    <location>
        <begin position="435"/>
        <end position="453"/>
    </location>
</feature>
<feature type="compositionally biased region" description="Gly residues" evidence="2">
    <location>
        <begin position="384"/>
        <end position="399"/>
    </location>
</feature>
<dbReference type="GO" id="GO:0003743">
    <property type="term" value="F:translation initiation factor activity"/>
    <property type="evidence" value="ECO:0007669"/>
    <property type="project" value="UniProtKB-KW"/>
</dbReference>
<dbReference type="Pfam" id="PF01652">
    <property type="entry name" value="IF4E"/>
    <property type="match status" value="1"/>
</dbReference>
<keyword evidence="1" id="KW-0694">RNA-binding</keyword>
<feature type="compositionally biased region" description="Gly residues" evidence="2">
    <location>
        <begin position="41"/>
        <end position="52"/>
    </location>
</feature>
<feature type="compositionally biased region" description="Polar residues" evidence="2">
    <location>
        <begin position="330"/>
        <end position="353"/>
    </location>
</feature>
<dbReference type="OrthoDB" id="590761at2759"/>
<dbReference type="Gene3D" id="3.30.760.10">
    <property type="entry name" value="RNA Cap, Translation Initiation Factor Eif4e"/>
    <property type="match status" value="1"/>
</dbReference>
<dbReference type="GO" id="GO:0016281">
    <property type="term" value="C:eukaryotic translation initiation factor 4F complex"/>
    <property type="evidence" value="ECO:0007669"/>
    <property type="project" value="TreeGrafter"/>
</dbReference>
<feature type="compositionally biased region" description="Low complexity" evidence="2">
    <location>
        <begin position="1"/>
        <end position="27"/>
    </location>
</feature>
<dbReference type="InterPro" id="IPR001040">
    <property type="entry name" value="TIF_eIF_4E"/>
</dbReference>
<feature type="compositionally biased region" description="Basic and acidic residues" evidence="2">
    <location>
        <begin position="113"/>
        <end position="134"/>
    </location>
</feature>
<dbReference type="InterPro" id="IPR019770">
    <property type="entry name" value="TIF_eIF_4E_CS"/>
</dbReference>
<reference evidence="3 4" key="1">
    <citation type="submission" date="2020-11" db="EMBL/GenBank/DDBJ databases">
        <title>Kefir isolates.</title>
        <authorList>
            <person name="Marcisauskas S."/>
            <person name="Kim Y."/>
            <person name="Blasche S."/>
        </authorList>
    </citation>
    <scope>NUCLEOTIDE SEQUENCE [LARGE SCALE GENOMIC DNA]</scope>
    <source>
        <strain evidence="3 4">KR</strain>
    </source>
</reference>
<keyword evidence="1" id="KW-0648">Protein biosynthesis</keyword>
<dbReference type="EMBL" id="PUHQ01000081">
    <property type="protein sequence ID" value="KAG0657447.1"/>
    <property type="molecule type" value="Genomic_DNA"/>
</dbReference>
<gene>
    <name evidence="3" type="primary">EIF4E2</name>
    <name evidence="3" type="ORF">C6P46_006523</name>
</gene>
<dbReference type="SUPFAM" id="SSF55418">
    <property type="entry name" value="eIF4e-like"/>
    <property type="match status" value="1"/>
</dbReference>
<evidence type="ECO:0000256" key="2">
    <source>
        <dbReference type="SAM" id="MobiDB-lite"/>
    </source>
</evidence>
<dbReference type="InterPro" id="IPR023398">
    <property type="entry name" value="TIF_eIF4e-like"/>
</dbReference>
<sequence length="494" mass="51389">MSVRPSPFSGSSSSSSTPSSRRNFPSRANGVPSPSLQSRSVGGGGSATGAGTGESYVAPPQRKKSGGPVLSLANGTGATVNGHQDGSASAGLHPLKYTWDVWFSQRQGAVKGAKKDGEGKSAAGQKEKESREDWEGGVVKLGGFSTVSASTCAVVCTSRADHARFGQIESLHPMLAHLVPPSELPGSLHSSHTLFTSDSPDLAPSPSNTVCDYNVFRSSIAPAWEDAANAGGGRWVLRLRKGVADRIWEEVVFALVSERIGGEDERVGEKVNGAVLSVRREEDILSLWVAPSSRADRDTIRDSLRTALTPLLTATSLAALQLDYKPHPVTSGTPSSHGRLQDLSNGSESPLTPSSGGGRGHSLRRGDHERRSHSGAMRHSSSAFGGGAGDSAFGGGSGEAFGTPLSERRSHGGTPRGPGFSGYVARVRTPGADGASSPVAASPLAPLDGLSSIERIERRVRESSPGVLGASRPGMRSRETSFRAGGDEDRWGRL</sequence>
<feature type="region of interest" description="Disordered" evidence="2">
    <location>
        <begin position="326"/>
        <end position="494"/>
    </location>
</feature>
<organism evidence="3 4">
    <name type="scientific">Rhodotorula mucilaginosa</name>
    <name type="common">Yeast</name>
    <name type="synonym">Rhodotorula rubra</name>
    <dbReference type="NCBI Taxonomy" id="5537"/>
    <lineage>
        <taxon>Eukaryota</taxon>
        <taxon>Fungi</taxon>
        <taxon>Dikarya</taxon>
        <taxon>Basidiomycota</taxon>
        <taxon>Pucciniomycotina</taxon>
        <taxon>Microbotryomycetes</taxon>
        <taxon>Sporidiobolales</taxon>
        <taxon>Sporidiobolaceae</taxon>
        <taxon>Rhodotorula</taxon>
    </lineage>
</organism>
<feature type="compositionally biased region" description="Basic and acidic residues" evidence="2">
    <location>
        <begin position="476"/>
        <end position="494"/>
    </location>
</feature>
<evidence type="ECO:0000313" key="3">
    <source>
        <dbReference type="EMBL" id="KAG0657447.1"/>
    </source>
</evidence>
<evidence type="ECO:0000256" key="1">
    <source>
        <dbReference type="RuleBase" id="RU004374"/>
    </source>
</evidence>
<dbReference type="PANTHER" id="PTHR11960">
    <property type="entry name" value="EUKARYOTIC TRANSLATION INITIATION FACTOR 4E RELATED"/>
    <property type="match status" value="1"/>
</dbReference>
<proteinExistence type="inferred from homology"/>
<dbReference type="GO" id="GO:0000340">
    <property type="term" value="F:RNA 7-methylguanosine cap binding"/>
    <property type="evidence" value="ECO:0007669"/>
    <property type="project" value="TreeGrafter"/>
</dbReference>
<keyword evidence="1 3" id="KW-0396">Initiation factor</keyword>
<feature type="region of interest" description="Disordered" evidence="2">
    <location>
        <begin position="1"/>
        <end position="87"/>
    </location>
</feature>